<gene>
    <name evidence="1" type="ORF">GCM10022223_40060</name>
</gene>
<proteinExistence type="predicted"/>
<protein>
    <submittedName>
        <fullName evidence="1">Uncharacterized protein</fullName>
    </submittedName>
</protein>
<reference evidence="2" key="1">
    <citation type="journal article" date="2019" name="Int. J. Syst. Evol. Microbiol.">
        <title>The Global Catalogue of Microorganisms (GCM) 10K type strain sequencing project: providing services to taxonomists for standard genome sequencing and annotation.</title>
        <authorList>
            <consortium name="The Broad Institute Genomics Platform"/>
            <consortium name="The Broad Institute Genome Sequencing Center for Infectious Disease"/>
            <person name="Wu L."/>
            <person name="Ma J."/>
        </authorList>
    </citation>
    <scope>NUCLEOTIDE SEQUENCE [LARGE SCALE GENOMIC DNA]</scope>
    <source>
        <strain evidence="2">JCM 16902</strain>
    </source>
</reference>
<sequence length="107" mass="11735">MVRFNALTDAESMAGLGIDLRDTAGSAVTLELRIFRAYVECWVGDSCYAVFDREALRHWLARPGTVLSYEGISWARAGQGAVAVTVDGVVPRWPLADHVLDGLRSRI</sequence>
<evidence type="ECO:0000313" key="1">
    <source>
        <dbReference type="EMBL" id="GAA3619234.1"/>
    </source>
</evidence>
<keyword evidence="2" id="KW-1185">Reference proteome</keyword>
<name>A0ABP6ZUQ6_9ACTN</name>
<organism evidence="1 2">
    <name type="scientific">Kineosporia mesophila</name>
    <dbReference type="NCBI Taxonomy" id="566012"/>
    <lineage>
        <taxon>Bacteria</taxon>
        <taxon>Bacillati</taxon>
        <taxon>Actinomycetota</taxon>
        <taxon>Actinomycetes</taxon>
        <taxon>Kineosporiales</taxon>
        <taxon>Kineosporiaceae</taxon>
        <taxon>Kineosporia</taxon>
    </lineage>
</organism>
<dbReference type="RefSeq" id="WP_231480904.1">
    <property type="nucleotide sequence ID" value="NZ_BAAAZO010000006.1"/>
</dbReference>
<dbReference type="EMBL" id="BAAAZO010000006">
    <property type="protein sequence ID" value="GAA3619234.1"/>
    <property type="molecule type" value="Genomic_DNA"/>
</dbReference>
<evidence type="ECO:0000313" key="2">
    <source>
        <dbReference type="Proteomes" id="UP001501074"/>
    </source>
</evidence>
<accession>A0ABP6ZUQ6</accession>
<comment type="caution">
    <text evidence="1">The sequence shown here is derived from an EMBL/GenBank/DDBJ whole genome shotgun (WGS) entry which is preliminary data.</text>
</comment>
<dbReference type="Proteomes" id="UP001501074">
    <property type="component" value="Unassembled WGS sequence"/>
</dbReference>